<dbReference type="Gene3D" id="1.10.260.130">
    <property type="match status" value="1"/>
</dbReference>
<proteinExistence type="predicted"/>
<dbReference type="PANTHER" id="PTHR34853">
    <property type="match status" value="1"/>
</dbReference>
<keyword evidence="2" id="KW-0732">Signal</keyword>
<dbReference type="RefSeq" id="WP_194557057.1">
    <property type="nucleotide sequence ID" value="NZ_JADKMY010000003.1"/>
</dbReference>
<dbReference type="PANTHER" id="PTHR34853:SF1">
    <property type="entry name" value="LIPASE 5"/>
    <property type="match status" value="1"/>
</dbReference>
<keyword evidence="4" id="KW-1185">Reference proteome</keyword>
<comment type="caution">
    <text evidence="3">The sequence shown here is derived from an EMBL/GenBank/DDBJ whole genome shotgun (WGS) entry which is preliminary data.</text>
</comment>
<gene>
    <name evidence="3" type="ORF">IRY30_08780</name>
</gene>
<evidence type="ECO:0000313" key="3">
    <source>
        <dbReference type="EMBL" id="MBF4554159.1"/>
    </source>
</evidence>
<feature type="region of interest" description="Disordered" evidence="1">
    <location>
        <begin position="49"/>
        <end position="76"/>
    </location>
</feature>
<accession>A0ABR9ZLK7</accession>
<dbReference type="InterPro" id="IPR005152">
    <property type="entry name" value="Lipase_secreted"/>
</dbReference>
<name>A0ABR9ZLK7_9CORY</name>
<dbReference type="SUPFAM" id="SSF53474">
    <property type="entry name" value="alpha/beta-Hydrolases"/>
    <property type="match status" value="1"/>
</dbReference>
<reference evidence="3 4" key="1">
    <citation type="submission" date="2020-10" db="EMBL/GenBank/DDBJ databases">
        <title>Novel species in genus Corynebacterium.</title>
        <authorList>
            <person name="Zhang G."/>
        </authorList>
    </citation>
    <scope>NUCLEOTIDE SEQUENCE [LARGE SCALE GENOMIC DNA]</scope>
    <source>
        <strain evidence="3 4">DSM 45110</strain>
    </source>
</reference>
<feature type="chain" id="PRO_5045715795" description="Secretory lipase" evidence="2">
    <location>
        <begin position="41"/>
        <end position="512"/>
    </location>
</feature>
<dbReference type="InterPro" id="IPR029058">
    <property type="entry name" value="AB_hydrolase_fold"/>
</dbReference>
<evidence type="ECO:0008006" key="5">
    <source>
        <dbReference type="Google" id="ProtNLM"/>
    </source>
</evidence>
<dbReference type="Gene3D" id="3.40.50.1820">
    <property type="entry name" value="alpha/beta hydrolase"/>
    <property type="match status" value="1"/>
</dbReference>
<protein>
    <recommendedName>
        <fullName evidence="5">Secretory lipase</fullName>
    </recommendedName>
</protein>
<evidence type="ECO:0000256" key="2">
    <source>
        <dbReference type="SAM" id="SignalP"/>
    </source>
</evidence>
<feature type="signal peptide" evidence="2">
    <location>
        <begin position="1"/>
        <end position="40"/>
    </location>
</feature>
<evidence type="ECO:0000256" key="1">
    <source>
        <dbReference type="SAM" id="MobiDB-lite"/>
    </source>
</evidence>
<dbReference type="Proteomes" id="UP000635902">
    <property type="component" value="Unassembled WGS sequence"/>
</dbReference>
<organism evidence="3 4">
    <name type="scientific">Corynebacterium suicordis DSM 45110</name>
    <dbReference type="NCBI Taxonomy" id="1121369"/>
    <lineage>
        <taxon>Bacteria</taxon>
        <taxon>Bacillati</taxon>
        <taxon>Actinomycetota</taxon>
        <taxon>Actinomycetes</taxon>
        <taxon>Mycobacteriales</taxon>
        <taxon>Corynebacteriaceae</taxon>
        <taxon>Corynebacterium</taxon>
    </lineage>
</organism>
<dbReference type="EMBL" id="JADKMY010000003">
    <property type="protein sequence ID" value="MBF4554159.1"/>
    <property type="molecule type" value="Genomic_DNA"/>
</dbReference>
<evidence type="ECO:0000313" key="4">
    <source>
        <dbReference type="Proteomes" id="UP000635902"/>
    </source>
</evidence>
<sequence>MTSPEPRSARRVPQHRIAALLASTTLSVTSILASAGLASAQDSPLYDGAEQANEASIEASTEGSAPGSASGVVPGSVDLNQDDFYSSIPKNVEGKPGQILKTAPSNFALGIPLVDWTGSSATRVAYVSTDDAGKSIPVTGTVLTPTAPWKGKGPRPLLTIAPGTQGSGDACAPGKLMPYGVEYEALPVAAALARGWNVALTDLHGLGTAPQHSYMNRTLQGNATLDMARAANNLHLPEITAETPVATFGYSQGGGASAAALELQPTYAPDVNLVTGYAGGIPADLHSVARQVDKAMLTGVLGYTVNGFLETNPEIAPIVESKLNPKGQELLAKTKDECIPQSLANHAFVDTRTLTKDGKALWEILQEEPLKSLVDRQQIGNLAPKVPVYVGHGTNDDSIPVEQSRVMAHKWCEAGTKVNYQEHNIPMGPPLTNHVFPMLTHLNPAIVWLEQVINGENFPTTPCGEIPNELDVMPTGSEAAGSTAGSAEGMAETVVDGVPGSLGSVTGSHQPY</sequence>
<dbReference type="Pfam" id="PF03583">
    <property type="entry name" value="LIP"/>
    <property type="match status" value="1"/>
</dbReference>